<accession>A0A8T2R4K1</accession>
<dbReference type="PROSITE" id="PS50985">
    <property type="entry name" value="GRAS"/>
    <property type="match status" value="1"/>
</dbReference>
<protein>
    <recommendedName>
        <fullName evidence="5">Scarecrow-like protein 9</fullName>
    </recommendedName>
</protein>
<gene>
    <name evidence="3" type="ORF">KP509_30G070200</name>
</gene>
<dbReference type="EMBL" id="CM035435">
    <property type="protein sequence ID" value="KAH7290940.1"/>
    <property type="molecule type" value="Genomic_DNA"/>
</dbReference>
<keyword evidence="2" id="KW-0804">Transcription</keyword>
<reference evidence="3" key="1">
    <citation type="submission" date="2021-08" db="EMBL/GenBank/DDBJ databases">
        <title>WGS assembly of Ceratopteris richardii.</title>
        <authorList>
            <person name="Marchant D.B."/>
            <person name="Chen G."/>
            <person name="Jenkins J."/>
            <person name="Shu S."/>
            <person name="Leebens-Mack J."/>
            <person name="Grimwood J."/>
            <person name="Schmutz J."/>
            <person name="Soltis P."/>
            <person name="Soltis D."/>
            <person name="Chen Z.-H."/>
        </authorList>
    </citation>
    <scope>NUCLEOTIDE SEQUENCE</scope>
    <source>
        <strain evidence="3">Whitten #5841</strain>
        <tissue evidence="3">Leaf</tissue>
    </source>
</reference>
<keyword evidence="4" id="KW-1185">Reference proteome</keyword>
<sequence length="704" mass="79290">MMENQDFRHGLSDPVPCTPEFSAVVQEIFRQAKKEIDARDRIVNSRTSSLHGDTNEYLSRESTYETEPIDPALSYISEILEEDNGLSPLKPSEYCAYLQKASEMAAVLNEDSPSLLLEIETRTPRSGNHLGSCSETSVDVRDASDSGNMSYHEADLPRSFSGFSEWLRNELLLNSLRGPVKRANMPAFWQSPKEDELSTSYELLSHGISGPMQSQLQLPVARASGEQLPYSAIGQKLKWLNCTEAQLDGIADIDHKNNILDHHFQAASHTDAGNRELSKSQPTREWGLKTRKEGLSTLKKGSAKSKYARDTGKEPVDLNDLLMQCAQAVGLNNTKRAVEILKKVKRHASPYGNGTERLAFYFAEAMEARFSGTGWALYMGLLRRYTSSAEILRATYMYMASCPFVNAYYHFINQTILNVARGASKLHILELQVDGFNYPALFKAFASWPEGPPHVHLIGIGFPHYSTLPAQTDVVLDSVQKTGKRLTDYAISFGVPFEYTAWAGGRDQLCMQDFVSPHRPKGEVLVIVSASMLRYIMDDTLDSPIVRSKNLKQGRDINPDVYVQGIITGSYSTPFFTRRFREALFHFESVFDMLDTCVKAEDPKRLVFEGEILGKAILNIVACEGAEMVDRIDKYKHWQAVTEEVGFRQLPLDKQIKDNVQRMLGAWHRDYTISEESQYLLMGWKGRMLHAMSSWSACAEEELT</sequence>
<dbReference type="OrthoDB" id="1921735at2759"/>
<evidence type="ECO:0000256" key="2">
    <source>
        <dbReference type="ARBA" id="ARBA00023163"/>
    </source>
</evidence>
<evidence type="ECO:0000256" key="1">
    <source>
        <dbReference type="ARBA" id="ARBA00023015"/>
    </source>
</evidence>
<comment type="caution">
    <text evidence="3">The sequence shown here is derived from an EMBL/GenBank/DDBJ whole genome shotgun (WGS) entry which is preliminary data.</text>
</comment>
<evidence type="ECO:0000313" key="4">
    <source>
        <dbReference type="Proteomes" id="UP000825935"/>
    </source>
</evidence>
<dbReference type="PANTHER" id="PTHR31636">
    <property type="entry name" value="OSJNBA0084A10.13 PROTEIN-RELATED"/>
    <property type="match status" value="1"/>
</dbReference>
<keyword evidence="1" id="KW-0805">Transcription regulation</keyword>
<dbReference type="AlphaFoldDB" id="A0A8T2R4K1"/>
<dbReference type="Pfam" id="PF03514">
    <property type="entry name" value="GRAS"/>
    <property type="match status" value="1"/>
</dbReference>
<proteinExistence type="predicted"/>
<dbReference type="Proteomes" id="UP000825935">
    <property type="component" value="Chromosome 30"/>
</dbReference>
<dbReference type="InterPro" id="IPR005202">
    <property type="entry name" value="TF_GRAS"/>
</dbReference>
<evidence type="ECO:0000313" key="3">
    <source>
        <dbReference type="EMBL" id="KAH7290940.1"/>
    </source>
</evidence>
<organism evidence="3 4">
    <name type="scientific">Ceratopteris richardii</name>
    <name type="common">Triangle waterfern</name>
    <dbReference type="NCBI Taxonomy" id="49495"/>
    <lineage>
        <taxon>Eukaryota</taxon>
        <taxon>Viridiplantae</taxon>
        <taxon>Streptophyta</taxon>
        <taxon>Embryophyta</taxon>
        <taxon>Tracheophyta</taxon>
        <taxon>Polypodiopsida</taxon>
        <taxon>Polypodiidae</taxon>
        <taxon>Polypodiales</taxon>
        <taxon>Pteridineae</taxon>
        <taxon>Pteridaceae</taxon>
        <taxon>Parkerioideae</taxon>
        <taxon>Ceratopteris</taxon>
    </lineage>
</organism>
<name>A0A8T2R4K1_CERRI</name>
<evidence type="ECO:0008006" key="5">
    <source>
        <dbReference type="Google" id="ProtNLM"/>
    </source>
</evidence>